<dbReference type="GO" id="GO:0005829">
    <property type="term" value="C:cytosol"/>
    <property type="evidence" value="ECO:0007669"/>
    <property type="project" value="TreeGrafter"/>
</dbReference>
<keyword evidence="8" id="KW-0963">Cytoplasm</keyword>
<dbReference type="InterPro" id="IPR024083">
    <property type="entry name" value="Fumarase/histidase_N"/>
</dbReference>
<dbReference type="RefSeq" id="WP_133562740.1">
    <property type="nucleotide sequence ID" value="NZ_JAJGNH010000018.1"/>
</dbReference>
<dbReference type="Gene3D" id="1.20.200.10">
    <property type="entry name" value="Fumarase/aspartase (Central domain)"/>
    <property type="match status" value="1"/>
</dbReference>
<comment type="catalytic activity">
    <reaction evidence="1 8">
        <text>2-(N(omega)-L-arginino)succinate = fumarate + L-arginine</text>
        <dbReference type="Rhea" id="RHEA:24020"/>
        <dbReference type="ChEBI" id="CHEBI:29806"/>
        <dbReference type="ChEBI" id="CHEBI:32682"/>
        <dbReference type="ChEBI" id="CHEBI:57472"/>
        <dbReference type="EC" id="4.3.2.1"/>
    </reaction>
</comment>
<dbReference type="SUPFAM" id="SSF48557">
    <property type="entry name" value="L-aspartase-like"/>
    <property type="match status" value="1"/>
</dbReference>
<dbReference type="InterPro" id="IPR029419">
    <property type="entry name" value="Arg_succ_lyase_C"/>
</dbReference>
<dbReference type="PROSITE" id="PS00163">
    <property type="entry name" value="FUMARATE_LYASES"/>
    <property type="match status" value="1"/>
</dbReference>
<dbReference type="FunFam" id="1.10.40.30:FF:000001">
    <property type="entry name" value="Argininosuccinate lyase"/>
    <property type="match status" value="1"/>
</dbReference>
<dbReference type="PRINTS" id="PR00149">
    <property type="entry name" value="FUMRATELYASE"/>
</dbReference>
<dbReference type="InterPro" id="IPR022761">
    <property type="entry name" value="Fumarate_lyase_N"/>
</dbReference>
<dbReference type="Gene3D" id="1.10.275.10">
    <property type="entry name" value="Fumarase/aspartase (N-terminal domain)"/>
    <property type="match status" value="1"/>
</dbReference>
<feature type="domain" description="Fumarate lyase N-terminal" evidence="9">
    <location>
        <begin position="14"/>
        <end position="308"/>
    </location>
</feature>
<evidence type="ECO:0000313" key="12">
    <source>
        <dbReference type="Proteomes" id="UP000295729"/>
    </source>
</evidence>
<feature type="domain" description="Argininosuccinate lyase C-terminal" evidence="10">
    <location>
        <begin position="371"/>
        <end position="439"/>
    </location>
</feature>
<evidence type="ECO:0000256" key="2">
    <source>
        <dbReference type="ARBA" id="ARBA00004941"/>
    </source>
</evidence>
<reference evidence="11 12" key="1">
    <citation type="submission" date="2019-03" db="EMBL/GenBank/DDBJ databases">
        <title>Genomic Encyclopedia of Type Strains, Phase IV (KMG-IV): sequencing the most valuable type-strain genomes for metagenomic binning, comparative biology and taxonomic classification.</title>
        <authorList>
            <person name="Goeker M."/>
        </authorList>
    </citation>
    <scope>NUCLEOTIDE SEQUENCE [LARGE SCALE GENOMIC DNA]</scope>
    <source>
        <strain evidence="11 12">DSM 5604</strain>
    </source>
</reference>
<organism evidence="11 12">
    <name type="scientific">Marinomonas communis</name>
    <dbReference type="NCBI Taxonomy" id="28254"/>
    <lineage>
        <taxon>Bacteria</taxon>
        <taxon>Pseudomonadati</taxon>
        <taxon>Pseudomonadota</taxon>
        <taxon>Gammaproteobacteria</taxon>
        <taxon>Oceanospirillales</taxon>
        <taxon>Oceanospirillaceae</taxon>
        <taxon>Marinomonas</taxon>
    </lineage>
</organism>
<dbReference type="InterPro" id="IPR009049">
    <property type="entry name" value="Argininosuccinate_lyase"/>
</dbReference>
<evidence type="ECO:0000256" key="7">
    <source>
        <dbReference type="ARBA" id="ARBA00023239"/>
    </source>
</evidence>
<name>A0A4R6X8R9_9GAMM</name>
<dbReference type="GO" id="GO:0042450">
    <property type="term" value="P:L-arginine biosynthetic process via ornithine"/>
    <property type="evidence" value="ECO:0007669"/>
    <property type="project" value="UniProtKB-UniRule"/>
</dbReference>
<keyword evidence="12" id="KW-1185">Reference proteome</keyword>
<dbReference type="PRINTS" id="PR00145">
    <property type="entry name" value="ARGSUCLYASE"/>
</dbReference>
<dbReference type="InterPro" id="IPR000362">
    <property type="entry name" value="Fumarate_lyase_fam"/>
</dbReference>
<comment type="similarity">
    <text evidence="8">Belongs to the lyase 1 family. Argininosuccinate lyase subfamily.</text>
</comment>
<dbReference type="FunFam" id="1.20.200.10:FF:000015">
    <property type="entry name" value="argininosuccinate lyase isoform X2"/>
    <property type="match status" value="1"/>
</dbReference>
<comment type="caution">
    <text evidence="11">The sequence shown here is derived from an EMBL/GenBank/DDBJ whole genome shotgun (WGS) entry which is preliminary data.</text>
</comment>
<dbReference type="UniPathway" id="UPA00068">
    <property type="reaction ID" value="UER00114"/>
</dbReference>
<evidence type="ECO:0000256" key="5">
    <source>
        <dbReference type="ARBA" id="ARBA00022571"/>
    </source>
</evidence>
<sequence>MTDTNKTTNQQWGGRFSEPVDAFVARFTASVEFDQRMAKQDIQGSIAHATMLAKVGVLTDEERDQIIQGLTEIEQEIARGEFEWSVELEDVHMNIEARLTQKIGITGKKLHTGRSRNDQVATDIRLYMRDEIDFLLEEVTRLQQGILSLAERNTDTIMPGFTHLQTAQPVTFGHHLMAWYEMAQRDYERLADCRKRVNILPLGAAALAGTTYPIDRNMTADLLGFERPTYNSLDSVSDRDFAIEFTSAASITMMHLSRWAEELVMWASAQFNFIFLPDRFCTGSSIMPQKKNPDVPELVRGKTGRVYGHLMGLLTLMKSQCLAYNKDNQEDKEPLFDTVDTLRGSLRSFADMIPAIEARGEYMYEAARRGFSTATDLADYLVRKGVAFRDAHEIVGKAVGFGVKEGRDLSEMTLEELQGFGDMIEQDVFEVLTLEGSVAARDHIGGTAPAQVKAAIERAKAELAERLK</sequence>
<evidence type="ECO:0000259" key="10">
    <source>
        <dbReference type="Pfam" id="PF14698"/>
    </source>
</evidence>
<comment type="pathway">
    <text evidence="2 8">Amino-acid biosynthesis; L-arginine biosynthesis; L-arginine from L-ornithine and carbamoyl phosphate: step 3/3.</text>
</comment>
<gene>
    <name evidence="8" type="primary">argH</name>
    <name evidence="11" type="ORF">C8D85_2299</name>
</gene>
<dbReference type="EC" id="4.3.2.1" evidence="4 8"/>
<comment type="similarity">
    <text evidence="3">In the N-terminal section; belongs to the lyase 1 family. Argininosuccinate lyase subfamily.</text>
</comment>
<dbReference type="FunFam" id="1.10.275.10:FF:000002">
    <property type="entry name" value="Argininosuccinate lyase"/>
    <property type="match status" value="1"/>
</dbReference>
<evidence type="ECO:0000256" key="8">
    <source>
        <dbReference type="HAMAP-Rule" id="MF_00006"/>
    </source>
</evidence>
<keyword evidence="7 8" id="KW-0456">Lyase</keyword>
<dbReference type="EMBL" id="SNZA01000003">
    <property type="protein sequence ID" value="TDR13417.1"/>
    <property type="molecule type" value="Genomic_DNA"/>
</dbReference>
<dbReference type="OrthoDB" id="9769623at2"/>
<dbReference type="Pfam" id="PF14698">
    <property type="entry name" value="ASL_C2"/>
    <property type="match status" value="1"/>
</dbReference>
<dbReference type="PANTHER" id="PTHR43814:SF1">
    <property type="entry name" value="ARGININOSUCCINATE LYASE"/>
    <property type="match status" value="1"/>
</dbReference>
<dbReference type="InterPro" id="IPR008948">
    <property type="entry name" value="L-Aspartase-like"/>
</dbReference>
<dbReference type="GO" id="GO:0004056">
    <property type="term" value="F:argininosuccinate lyase activity"/>
    <property type="evidence" value="ECO:0007669"/>
    <property type="project" value="UniProtKB-UniRule"/>
</dbReference>
<evidence type="ECO:0000313" key="11">
    <source>
        <dbReference type="EMBL" id="TDR13417.1"/>
    </source>
</evidence>
<evidence type="ECO:0000256" key="1">
    <source>
        <dbReference type="ARBA" id="ARBA00000985"/>
    </source>
</evidence>
<comment type="subcellular location">
    <subcellularLocation>
        <location evidence="8">Cytoplasm</location>
    </subcellularLocation>
</comment>
<dbReference type="Proteomes" id="UP000295729">
    <property type="component" value="Unassembled WGS sequence"/>
</dbReference>
<accession>A0A4R6X8R9</accession>
<dbReference type="PANTHER" id="PTHR43814">
    <property type="entry name" value="ARGININOSUCCINATE LYASE"/>
    <property type="match status" value="1"/>
</dbReference>
<dbReference type="AlphaFoldDB" id="A0A4R6X8R9"/>
<dbReference type="NCBIfam" id="TIGR00838">
    <property type="entry name" value="argH"/>
    <property type="match status" value="1"/>
</dbReference>
<keyword evidence="6 8" id="KW-0028">Amino-acid biosynthesis</keyword>
<protein>
    <recommendedName>
        <fullName evidence="4 8">Argininosuccinate lyase</fullName>
        <shortName evidence="8">ASAL</shortName>
        <ecNumber evidence="4 8">4.3.2.1</ecNumber>
    </recommendedName>
    <alternativeName>
        <fullName evidence="8">Arginosuccinase</fullName>
    </alternativeName>
</protein>
<evidence type="ECO:0000256" key="3">
    <source>
        <dbReference type="ARBA" id="ARBA00005552"/>
    </source>
</evidence>
<dbReference type="HAMAP" id="MF_00006">
    <property type="entry name" value="Arg_succ_lyase"/>
    <property type="match status" value="1"/>
</dbReference>
<evidence type="ECO:0000256" key="4">
    <source>
        <dbReference type="ARBA" id="ARBA00012338"/>
    </source>
</evidence>
<proteinExistence type="inferred from homology"/>
<keyword evidence="5 8" id="KW-0055">Arginine biosynthesis</keyword>
<dbReference type="Gene3D" id="1.10.40.30">
    <property type="entry name" value="Fumarase/aspartase (C-terminal domain)"/>
    <property type="match status" value="1"/>
</dbReference>
<evidence type="ECO:0000259" key="9">
    <source>
        <dbReference type="Pfam" id="PF00206"/>
    </source>
</evidence>
<evidence type="ECO:0000256" key="6">
    <source>
        <dbReference type="ARBA" id="ARBA00022605"/>
    </source>
</evidence>
<dbReference type="InterPro" id="IPR020557">
    <property type="entry name" value="Fumarate_lyase_CS"/>
</dbReference>
<dbReference type="Pfam" id="PF00206">
    <property type="entry name" value="Lyase_1"/>
    <property type="match status" value="1"/>
</dbReference>
<dbReference type="CDD" id="cd01359">
    <property type="entry name" value="Argininosuccinate_lyase"/>
    <property type="match status" value="1"/>
</dbReference>